<evidence type="ECO:0000313" key="2">
    <source>
        <dbReference type="Proteomes" id="UP000249696"/>
    </source>
</evidence>
<dbReference type="PROSITE" id="PS51257">
    <property type="entry name" value="PROKAR_LIPOPROTEIN"/>
    <property type="match status" value="1"/>
</dbReference>
<evidence type="ECO:0008006" key="3">
    <source>
        <dbReference type="Google" id="ProtNLM"/>
    </source>
</evidence>
<sequence>MKTISTIRIKFKNIWTLGLLLLLATTFLSCNKEDEPEIEASLLAESSQELVLGKWFVELAQSDIASHCLEQYYLDFKSEEVTNMGALGLIHEQTTNLDTGISLTKICELPDETSYGYSWTGNQDLSIMIDSREARLSIIMISNNLLILNNETTGKMLVMKRRP</sequence>
<accession>A0A327QWA3</accession>
<organism evidence="1 2">
    <name type="scientific">Arenibacter echinorum</name>
    <dbReference type="NCBI Taxonomy" id="440515"/>
    <lineage>
        <taxon>Bacteria</taxon>
        <taxon>Pseudomonadati</taxon>
        <taxon>Bacteroidota</taxon>
        <taxon>Flavobacteriia</taxon>
        <taxon>Flavobacteriales</taxon>
        <taxon>Flavobacteriaceae</taxon>
        <taxon>Arenibacter</taxon>
    </lineage>
</organism>
<name>A0A327QWA3_9FLAO</name>
<dbReference type="RefSeq" id="WP_111624873.1">
    <property type="nucleotide sequence ID" value="NZ_QLLN01000007.1"/>
</dbReference>
<dbReference type="EMBL" id="QLLN01000007">
    <property type="protein sequence ID" value="RAJ07954.1"/>
    <property type="molecule type" value="Genomic_DNA"/>
</dbReference>
<reference evidence="1 2" key="1">
    <citation type="submission" date="2018-06" db="EMBL/GenBank/DDBJ databases">
        <title>Genomic Encyclopedia of Archaeal and Bacterial Type Strains, Phase II (KMG-II): from individual species to whole genera.</title>
        <authorList>
            <person name="Goeker M."/>
        </authorList>
    </citation>
    <scope>NUCLEOTIDE SEQUENCE [LARGE SCALE GENOMIC DNA]</scope>
    <source>
        <strain evidence="1 2">DSM 23522</strain>
    </source>
</reference>
<comment type="caution">
    <text evidence="1">The sequence shown here is derived from an EMBL/GenBank/DDBJ whole genome shotgun (WGS) entry which is preliminary data.</text>
</comment>
<gene>
    <name evidence="1" type="ORF">LV92_03516</name>
</gene>
<dbReference type="AlphaFoldDB" id="A0A327QWA3"/>
<protein>
    <recommendedName>
        <fullName evidence="3">Lipocalin-like protein</fullName>
    </recommendedName>
</protein>
<dbReference type="Proteomes" id="UP000249696">
    <property type="component" value="Unassembled WGS sequence"/>
</dbReference>
<keyword evidence="2" id="KW-1185">Reference proteome</keyword>
<evidence type="ECO:0000313" key="1">
    <source>
        <dbReference type="EMBL" id="RAJ07954.1"/>
    </source>
</evidence>
<proteinExistence type="predicted"/>